<dbReference type="Gene3D" id="1.20.58.220">
    <property type="entry name" value="Phosphate transport system protein phou homolog 2, domain 2"/>
    <property type="match status" value="1"/>
</dbReference>
<sequence>MMREKFDEDLRYLDNLLLEMAMLNENAIKKAILLLDEKDKEIAKEVSNFEEKIDVYEDIIQKHCLKLFVEQQPAAGDLRRISAALKMITDMERIGDNSRDIAEICMLLPIDYRKDKFPLINDMAEATIGIVNDSINAFVNRDIEAAEQIEKEDDVIDNYFIMIRDEIIDIIKSDFDPEAAIDFLMISKYLERIADHAVNISRWVIFSIKG</sequence>
<gene>
    <name evidence="3" type="ORF">ABID14_001340</name>
</gene>
<dbReference type="SUPFAM" id="SSF109755">
    <property type="entry name" value="PhoU-like"/>
    <property type="match status" value="1"/>
</dbReference>
<proteinExistence type="inferred from homology"/>
<dbReference type="InterPro" id="IPR028366">
    <property type="entry name" value="PhoU"/>
</dbReference>
<dbReference type="InterPro" id="IPR026022">
    <property type="entry name" value="PhoU_dom"/>
</dbReference>
<dbReference type="PANTHER" id="PTHR42930:SF3">
    <property type="entry name" value="PHOSPHATE-SPECIFIC TRANSPORT SYSTEM ACCESSORY PROTEIN PHOU"/>
    <property type="match status" value="1"/>
</dbReference>
<keyword evidence="1" id="KW-0813">Transport</keyword>
<dbReference type="PIRSF" id="PIRSF003107">
    <property type="entry name" value="PhoU"/>
    <property type="match status" value="1"/>
</dbReference>
<dbReference type="InterPro" id="IPR038078">
    <property type="entry name" value="PhoU-like_sf"/>
</dbReference>
<comment type="subunit">
    <text evidence="1">Homodimer.</text>
</comment>
<evidence type="ECO:0000259" key="2">
    <source>
        <dbReference type="Pfam" id="PF01895"/>
    </source>
</evidence>
<accession>A0ABV2JAC4</accession>
<keyword evidence="4" id="KW-1185">Reference proteome</keyword>
<evidence type="ECO:0000313" key="3">
    <source>
        <dbReference type="EMBL" id="MET3617706.1"/>
    </source>
</evidence>
<dbReference type="Proteomes" id="UP001549162">
    <property type="component" value="Unassembled WGS sequence"/>
</dbReference>
<evidence type="ECO:0000256" key="1">
    <source>
        <dbReference type="PIRNR" id="PIRNR003107"/>
    </source>
</evidence>
<reference evidence="3 4" key="1">
    <citation type="submission" date="2024-06" db="EMBL/GenBank/DDBJ databases">
        <title>Genomic Encyclopedia of Type Strains, Phase IV (KMG-IV): sequencing the most valuable type-strain genomes for metagenomic binning, comparative biology and taxonomic classification.</title>
        <authorList>
            <person name="Goeker M."/>
        </authorList>
    </citation>
    <scope>NUCLEOTIDE SEQUENCE [LARGE SCALE GENOMIC DNA]</scope>
    <source>
        <strain evidence="3 4">DSM 21460</strain>
    </source>
</reference>
<protein>
    <recommendedName>
        <fullName evidence="1">Phosphate-specific transport system accessory protein PhoU</fullName>
    </recommendedName>
</protein>
<feature type="domain" description="PhoU" evidence="2">
    <location>
        <begin position="120"/>
        <end position="204"/>
    </location>
</feature>
<dbReference type="Pfam" id="PF01895">
    <property type="entry name" value="PhoU"/>
    <property type="match status" value="2"/>
</dbReference>
<dbReference type="NCBIfam" id="TIGR02135">
    <property type="entry name" value="phoU_full"/>
    <property type="match status" value="1"/>
</dbReference>
<dbReference type="EMBL" id="JBEPMA010000007">
    <property type="protein sequence ID" value="MET3617706.1"/>
    <property type="molecule type" value="Genomic_DNA"/>
</dbReference>
<dbReference type="PANTHER" id="PTHR42930">
    <property type="entry name" value="PHOSPHATE-SPECIFIC TRANSPORT SYSTEM ACCESSORY PROTEIN PHOU"/>
    <property type="match status" value="1"/>
</dbReference>
<comment type="subcellular location">
    <subcellularLocation>
        <location evidence="1">Cytoplasm</location>
    </subcellularLocation>
</comment>
<comment type="function">
    <text evidence="1">Plays a role in the regulation of phosphate uptake.</text>
</comment>
<keyword evidence="1" id="KW-0963">Cytoplasm</keyword>
<name>A0ABV2JAC4_9FIRM</name>
<evidence type="ECO:0000313" key="4">
    <source>
        <dbReference type="Proteomes" id="UP001549162"/>
    </source>
</evidence>
<comment type="similarity">
    <text evidence="1">Belongs to the PhoU family.</text>
</comment>
<comment type="caution">
    <text evidence="3">The sequence shown here is derived from an EMBL/GenBank/DDBJ whole genome shotgun (WGS) entry which is preliminary data.</text>
</comment>
<organism evidence="3 4">
    <name type="scientific">Peptoniphilus olsenii</name>
    <dbReference type="NCBI Taxonomy" id="411570"/>
    <lineage>
        <taxon>Bacteria</taxon>
        <taxon>Bacillati</taxon>
        <taxon>Bacillota</taxon>
        <taxon>Tissierellia</taxon>
        <taxon>Tissierellales</taxon>
        <taxon>Peptoniphilaceae</taxon>
        <taxon>Peptoniphilus</taxon>
    </lineage>
</organism>
<dbReference type="RefSeq" id="WP_354368397.1">
    <property type="nucleotide sequence ID" value="NZ_JBEPMA010000007.1"/>
</dbReference>
<keyword evidence="1" id="KW-0592">Phosphate transport</keyword>
<feature type="domain" description="PhoU" evidence="2">
    <location>
        <begin position="17"/>
        <end position="104"/>
    </location>
</feature>